<proteinExistence type="predicted"/>
<comment type="caution">
    <text evidence="1">The sequence shown here is derived from an EMBL/GenBank/DDBJ whole genome shotgun (WGS) entry which is preliminary data.</text>
</comment>
<dbReference type="Proteomes" id="UP000789920">
    <property type="component" value="Unassembled WGS sequence"/>
</dbReference>
<organism evidence="1 2">
    <name type="scientific">Racocetra persica</name>
    <dbReference type="NCBI Taxonomy" id="160502"/>
    <lineage>
        <taxon>Eukaryota</taxon>
        <taxon>Fungi</taxon>
        <taxon>Fungi incertae sedis</taxon>
        <taxon>Mucoromycota</taxon>
        <taxon>Glomeromycotina</taxon>
        <taxon>Glomeromycetes</taxon>
        <taxon>Diversisporales</taxon>
        <taxon>Gigasporaceae</taxon>
        <taxon>Racocetra</taxon>
    </lineage>
</organism>
<protein>
    <submittedName>
        <fullName evidence="1">26009_t:CDS:1</fullName>
    </submittedName>
</protein>
<evidence type="ECO:0000313" key="2">
    <source>
        <dbReference type="Proteomes" id="UP000789920"/>
    </source>
</evidence>
<evidence type="ECO:0000313" key="1">
    <source>
        <dbReference type="EMBL" id="CAG8713563.1"/>
    </source>
</evidence>
<feature type="non-terminal residue" evidence="1">
    <location>
        <position position="1"/>
    </location>
</feature>
<name>A0ACA9PL96_9GLOM</name>
<dbReference type="EMBL" id="CAJVQC010021472">
    <property type="protein sequence ID" value="CAG8713563.1"/>
    <property type="molecule type" value="Genomic_DNA"/>
</dbReference>
<keyword evidence="2" id="KW-1185">Reference proteome</keyword>
<accession>A0ACA9PL96</accession>
<reference evidence="1" key="1">
    <citation type="submission" date="2021-06" db="EMBL/GenBank/DDBJ databases">
        <authorList>
            <person name="Kallberg Y."/>
            <person name="Tangrot J."/>
            <person name="Rosling A."/>
        </authorList>
    </citation>
    <scope>NUCLEOTIDE SEQUENCE</scope>
    <source>
        <strain evidence="1">MA461A</strain>
    </source>
</reference>
<gene>
    <name evidence="1" type="ORF">RPERSI_LOCUS10719</name>
</gene>
<sequence>LGWKEVLEFGVIETGRTKYLRDSLKLAKILRNTLAQLVVECKSD</sequence>